<evidence type="ECO:0000313" key="5">
    <source>
        <dbReference type="EMBL" id="KGE15059.1"/>
    </source>
</evidence>
<dbReference type="Proteomes" id="UP000031802">
    <property type="component" value="Unassembled WGS sequence"/>
</dbReference>
<gene>
    <name evidence="5" type="ORF">DI53_1286</name>
</gene>
<organism evidence="5 6">
    <name type="scientific">Sphingobacterium deserti</name>
    <dbReference type="NCBI Taxonomy" id="1229276"/>
    <lineage>
        <taxon>Bacteria</taxon>
        <taxon>Pseudomonadati</taxon>
        <taxon>Bacteroidota</taxon>
        <taxon>Sphingobacteriia</taxon>
        <taxon>Sphingobacteriales</taxon>
        <taxon>Sphingobacteriaceae</taxon>
        <taxon>Sphingobacterium</taxon>
    </lineage>
</organism>
<feature type="signal peptide" evidence="3">
    <location>
        <begin position="1"/>
        <end position="18"/>
    </location>
</feature>
<keyword evidence="2" id="KW-0472">Membrane</keyword>
<dbReference type="PANTHER" id="PTHR30373:SF2">
    <property type="entry name" value="UPF0603 PROTEIN YGCG"/>
    <property type="match status" value="1"/>
</dbReference>
<feature type="compositionally biased region" description="Gly residues" evidence="1">
    <location>
        <begin position="464"/>
        <end position="493"/>
    </location>
</feature>
<keyword evidence="2" id="KW-0812">Transmembrane</keyword>
<evidence type="ECO:0000313" key="6">
    <source>
        <dbReference type="Proteomes" id="UP000031802"/>
    </source>
</evidence>
<accession>A0A0B8T8R7</accession>
<evidence type="ECO:0000256" key="1">
    <source>
        <dbReference type="SAM" id="MobiDB-lite"/>
    </source>
</evidence>
<keyword evidence="6" id="KW-1185">Reference proteome</keyword>
<evidence type="ECO:0000256" key="2">
    <source>
        <dbReference type="SAM" id="Phobius"/>
    </source>
</evidence>
<reference evidence="5 6" key="2">
    <citation type="journal article" date="2015" name="PLoS ONE">
        <title>Whole-Genome Optical Mapping and Finished Genome Sequence of Sphingobacterium deserti sp. nov., a New Species Isolated from the Western Desert of China.</title>
        <authorList>
            <person name="Teng C."/>
            <person name="Zhou Z."/>
            <person name="Molnar I."/>
            <person name="Li X."/>
            <person name="Tang R."/>
            <person name="Chen M."/>
            <person name="Wang L."/>
            <person name="Su S."/>
            <person name="Zhang W."/>
            <person name="Lin M."/>
        </authorList>
    </citation>
    <scope>NUCLEOTIDE SEQUENCE [LARGE SCALE GENOMIC DNA]</scope>
    <source>
        <strain evidence="6">ACCC05744</strain>
    </source>
</reference>
<proteinExistence type="predicted"/>
<keyword evidence="3" id="KW-0732">Signal</keyword>
<name>A0A0B8T8R7_9SPHI</name>
<evidence type="ECO:0000259" key="4">
    <source>
        <dbReference type="Pfam" id="PF04536"/>
    </source>
</evidence>
<keyword evidence="2" id="KW-1133">Transmembrane helix</keyword>
<dbReference type="PATRIC" id="fig|1229276.3.peg.1328"/>
<feature type="transmembrane region" description="Helical" evidence="2">
    <location>
        <begin position="228"/>
        <end position="253"/>
    </location>
</feature>
<dbReference type="InterPro" id="IPR007621">
    <property type="entry name" value="TPM_dom"/>
</dbReference>
<feature type="chain" id="PRO_5002125283" description="TPM domain-containing protein" evidence="3">
    <location>
        <begin position="19"/>
        <end position="493"/>
    </location>
</feature>
<reference evidence="6" key="1">
    <citation type="submission" date="2014-04" db="EMBL/GenBank/DDBJ databases">
        <title>Whole-Genome optical mapping and complete genome sequence of Sphingobacterium deserti sp. nov., a new spaces isolated from desert in the west of China.</title>
        <authorList>
            <person name="Teng C."/>
            <person name="Zhou Z."/>
            <person name="Li X."/>
            <person name="Chen M."/>
            <person name="Lin M."/>
            <person name="Wang L."/>
            <person name="Su S."/>
            <person name="Zhang C."/>
            <person name="Zhang W."/>
        </authorList>
    </citation>
    <scope>NUCLEOTIDE SEQUENCE [LARGE SCALE GENOMIC DNA]</scope>
    <source>
        <strain evidence="6">ACCC05744</strain>
    </source>
</reference>
<dbReference type="AlphaFoldDB" id="A0A0B8T8R7"/>
<feature type="transmembrane region" description="Helical" evidence="2">
    <location>
        <begin position="309"/>
        <end position="327"/>
    </location>
</feature>
<sequence length="493" mass="54280">MFLSVFIALFCFSTAVVAQYTVSTLPSPKAQGQDVFVSNPDGILSLAAEQELNQMARTIESKSGTEYAVVVVDDFEGYDIFEFALEVFNTWGMGKHDANNGLLLFIAKNRREYRFVSGYGLEGIFPDVYLHRIGEKQLVPNFQNGDYDGGVLAASKAVEQALLADDVQAELERMMPEAKPFVSLRNNNFLSAVFVIFLYVGLYFWVHRLGQKYRGEEKDKKQTGCSGWFVYVLLSIPAAGFTMLFMLLFSGVFAGGGKALFSAASVPYLLALCASYVLLFKLYEVRGSIKKSFLDEENKLKALKRFQRAAIVPYLFSPLMLFSFFALQRKYRNSAVRFVPPDDSGNWERQNRDAVDFKTFKSYLSSGQLKEESLETKVYEVWINKETQEKRLTGWDGKETHVACPACGFKTYKLRATKTLAAATYSRSGSRQVFNICANCKHTEDLGTEVIPKKVKSSSSSGGSSFGGGGSSGSGGGSFGGGSSGGGGAGGRW</sequence>
<dbReference type="eggNOG" id="COG1512">
    <property type="taxonomic scope" value="Bacteria"/>
</dbReference>
<feature type="transmembrane region" description="Helical" evidence="2">
    <location>
        <begin position="259"/>
        <end position="283"/>
    </location>
</feature>
<feature type="domain" description="TPM" evidence="4">
    <location>
        <begin position="37"/>
        <end position="160"/>
    </location>
</feature>
<dbReference type="Pfam" id="PF04536">
    <property type="entry name" value="TPM_phosphatase"/>
    <property type="match status" value="1"/>
</dbReference>
<dbReference type="EMBL" id="JJMU01000021">
    <property type="protein sequence ID" value="KGE15059.1"/>
    <property type="molecule type" value="Genomic_DNA"/>
</dbReference>
<dbReference type="PANTHER" id="PTHR30373">
    <property type="entry name" value="UPF0603 PROTEIN YGCG"/>
    <property type="match status" value="1"/>
</dbReference>
<feature type="transmembrane region" description="Helical" evidence="2">
    <location>
        <begin position="189"/>
        <end position="207"/>
    </location>
</feature>
<comment type="caution">
    <text evidence="5">The sequence shown here is derived from an EMBL/GenBank/DDBJ whole genome shotgun (WGS) entry which is preliminary data.</text>
</comment>
<protein>
    <recommendedName>
        <fullName evidence="4">TPM domain-containing protein</fullName>
    </recommendedName>
</protein>
<dbReference type="Gene3D" id="3.10.310.50">
    <property type="match status" value="1"/>
</dbReference>
<dbReference type="STRING" id="1229276.DI53_1286"/>
<evidence type="ECO:0000256" key="3">
    <source>
        <dbReference type="SAM" id="SignalP"/>
    </source>
</evidence>
<feature type="region of interest" description="Disordered" evidence="1">
    <location>
        <begin position="451"/>
        <end position="493"/>
    </location>
</feature>